<dbReference type="Pfam" id="PF12796">
    <property type="entry name" value="Ank_2"/>
    <property type="match status" value="1"/>
</dbReference>
<dbReference type="PROSITE" id="PS50088">
    <property type="entry name" value="ANK_REPEAT"/>
    <property type="match status" value="1"/>
</dbReference>
<feature type="repeat" description="ANK" evidence="1">
    <location>
        <begin position="164"/>
        <end position="196"/>
    </location>
</feature>
<sequence>QAPDVFAVRVLLEETGEMFQAASCRGDMTVRELKEELELLVGVPLDLQRLRYLDQGVLMDETTLKFHDVVPGGIISLCVWQYDGWTELVLAAVEGDPSKLSCLGVDEGSLYRTANSKHFEGERWKEWIAQRAFVALYITSHRGHPDAMQYLLEHGANCLRRTLLGRTALHAAAAMGHLDSINLLLSYGASVNDKDTRGETPMSIARRMNRRHGERRMFLFYWMTKSGTTDPKKLMANKAFHRAKSGFGSKKKSQ</sequence>
<feature type="non-terminal residue" evidence="3">
    <location>
        <position position="254"/>
    </location>
</feature>
<protein>
    <submittedName>
        <fullName evidence="3">ANR60 protein</fullName>
    </submittedName>
</protein>
<dbReference type="SUPFAM" id="SSF54236">
    <property type="entry name" value="Ubiquitin-like"/>
    <property type="match status" value="1"/>
</dbReference>
<dbReference type="InterPro" id="IPR039323">
    <property type="entry name" value="ANKRD_45/46/60"/>
</dbReference>
<evidence type="ECO:0000313" key="3">
    <source>
        <dbReference type="EMBL" id="KAF0874560.1"/>
    </source>
</evidence>
<dbReference type="PROSITE" id="PS50053">
    <property type="entry name" value="UBIQUITIN_2"/>
    <property type="match status" value="1"/>
</dbReference>
<gene>
    <name evidence="3" type="primary">Ankrd60</name>
    <name evidence="3" type="ORF">FOF47_R19519</name>
</gene>
<dbReference type="SMART" id="SM00248">
    <property type="entry name" value="ANK"/>
    <property type="match status" value="2"/>
</dbReference>
<dbReference type="Proteomes" id="UP000475037">
    <property type="component" value="Unassembled WGS sequence"/>
</dbReference>
<dbReference type="PANTHER" id="PTHR22677:SF3">
    <property type="entry name" value="ANKYRIN REPEAT DOMAIN-CONTAINING PROTEIN 60"/>
    <property type="match status" value="1"/>
</dbReference>
<dbReference type="AlphaFoldDB" id="A0A6G1AG69"/>
<organism evidence="3 4">
    <name type="scientific">Crocuta crocuta</name>
    <name type="common">Spotted hyena</name>
    <dbReference type="NCBI Taxonomy" id="9678"/>
    <lineage>
        <taxon>Eukaryota</taxon>
        <taxon>Metazoa</taxon>
        <taxon>Chordata</taxon>
        <taxon>Craniata</taxon>
        <taxon>Vertebrata</taxon>
        <taxon>Euteleostomi</taxon>
        <taxon>Mammalia</taxon>
        <taxon>Eutheria</taxon>
        <taxon>Laurasiatheria</taxon>
        <taxon>Carnivora</taxon>
        <taxon>Feliformia</taxon>
        <taxon>Hyaenidae</taxon>
        <taxon>Crocuta</taxon>
    </lineage>
</organism>
<reference evidence="3 4" key="1">
    <citation type="submission" date="2019-11" db="EMBL/GenBank/DDBJ databases">
        <authorList>
            <person name="Yang C."/>
            <person name="Li F."/>
        </authorList>
    </citation>
    <scope>NUCLEOTIDE SEQUENCE [LARGE SCALE GENOMIC DNA]</scope>
    <source>
        <strain evidence="3">KB4526</strain>
        <tissue evidence="3">Muscle</tissue>
    </source>
</reference>
<name>A0A6G1AG69_CROCR</name>
<keyword evidence="4" id="KW-1185">Reference proteome</keyword>
<dbReference type="InterPro" id="IPR000626">
    <property type="entry name" value="Ubiquitin-like_dom"/>
</dbReference>
<feature type="non-terminal residue" evidence="3">
    <location>
        <position position="1"/>
    </location>
</feature>
<proteinExistence type="predicted"/>
<feature type="domain" description="Ubiquitin-like" evidence="2">
    <location>
        <begin position="8"/>
        <end position="84"/>
    </location>
</feature>
<evidence type="ECO:0000313" key="4">
    <source>
        <dbReference type="Proteomes" id="UP000475037"/>
    </source>
</evidence>
<dbReference type="SUPFAM" id="SSF48403">
    <property type="entry name" value="Ankyrin repeat"/>
    <property type="match status" value="1"/>
</dbReference>
<dbReference type="Gene3D" id="1.25.40.20">
    <property type="entry name" value="Ankyrin repeat-containing domain"/>
    <property type="match status" value="1"/>
</dbReference>
<dbReference type="Gene3D" id="3.10.20.90">
    <property type="entry name" value="Phosphatidylinositol 3-kinase Catalytic Subunit, Chain A, domain 1"/>
    <property type="match status" value="1"/>
</dbReference>
<dbReference type="PROSITE" id="PS50297">
    <property type="entry name" value="ANK_REP_REGION"/>
    <property type="match status" value="1"/>
</dbReference>
<dbReference type="InterPro" id="IPR002110">
    <property type="entry name" value="Ankyrin_rpt"/>
</dbReference>
<evidence type="ECO:0000259" key="2">
    <source>
        <dbReference type="PROSITE" id="PS50053"/>
    </source>
</evidence>
<accession>A0A6G1AG69</accession>
<dbReference type="InterPro" id="IPR036770">
    <property type="entry name" value="Ankyrin_rpt-contain_sf"/>
</dbReference>
<evidence type="ECO:0000256" key="1">
    <source>
        <dbReference type="PROSITE-ProRule" id="PRU00023"/>
    </source>
</evidence>
<dbReference type="InterPro" id="IPR029071">
    <property type="entry name" value="Ubiquitin-like_domsf"/>
</dbReference>
<dbReference type="PANTHER" id="PTHR22677">
    <property type="entry name" value="ANKYRIN REPEAT DOMAIN-CONTAINING PROTEIN 60"/>
    <property type="match status" value="1"/>
</dbReference>
<keyword evidence="1" id="KW-0040">ANK repeat</keyword>
<comment type="caution">
    <text evidence="3">The sequence shown here is derived from an EMBL/GenBank/DDBJ whole genome shotgun (WGS) entry which is preliminary data.</text>
</comment>
<dbReference type="EMBL" id="VOAJ01005349">
    <property type="protein sequence ID" value="KAF0874560.1"/>
    <property type="molecule type" value="Genomic_DNA"/>
</dbReference>